<dbReference type="InterPro" id="IPR015943">
    <property type="entry name" value="WD40/YVTN_repeat-like_dom_sf"/>
</dbReference>
<dbReference type="AlphaFoldDB" id="A0A0J8AZT0"/>
<dbReference type="EMBL" id="KQ094699">
    <property type="protein sequence ID" value="KMS94274.1"/>
    <property type="molecule type" value="Genomic_DNA"/>
</dbReference>
<gene>
    <name evidence="1" type="ORF">BVRB_023060</name>
</gene>
<evidence type="ECO:0000313" key="1">
    <source>
        <dbReference type="EMBL" id="KMS94274.1"/>
    </source>
</evidence>
<dbReference type="Gene3D" id="2.130.10.10">
    <property type="entry name" value="YVTN repeat-like/Quinoprotein amine dehydrogenase"/>
    <property type="match status" value="1"/>
</dbReference>
<sequence length="196" mass="21591">MKSSIQCLTQAIDTQSWFAAIIAPNQLSLYRNDGVTCIMNDCVTFCRNNHFYIVITRSQLHIIDSNGDGIRCIKLRSLSTHVHSHGSCIAVADCNGNIYIYDTGSLQLQRIIAPEPSLGHVQIKSIKVTSRSNPSISFILLVVYSNGVVHVLDLTAARIIAERPSIRSRIVSACLVRSAAAFACTDRSLSLWQKSQ</sequence>
<protein>
    <submittedName>
        <fullName evidence="1">Uncharacterized protein</fullName>
    </submittedName>
</protein>
<keyword evidence="2" id="KW-1185">Reference proteome</keyword>
<dbReference type="SUPFAM" id="SSF50978">
    <property type="entry name" value="WD40 repeat-like"/>
    <property type="match status" value="1"/>
</dbReference>
<feature type="non-terminal residue" evidence="1">
    <location>
        <position position="196"/>
    </location>
</feature>
<reference evidence="1 2" key="1">
    <citation type="journal article" date="2014" name="Nature">
        <title>The genome of the recently domesticated crop plant sugar beet (Beta vulgaris).</title>
        <authorList>
            <person name="Dohm J.C."/>
            <person name="Minoche A.E."/>
            <person name="Holtgrawe D."/>
            <person name="Capella-Gutierrez S."/>
            <person name="Zakrzewski F."/>
            <person name="Tafer H."/>
            <person name="Rupp O."/>
            <person name="Sorensen T.R."/>
            <person name="Stracke R."/>
            <person name="Reinhardt R."/>
            <person name="Goesmann A."/>
            <person name="Kraft T."/>
            <person name="Schulz B."/>
            <person name="Stadler P.F."/>
            <person name="Schmidt T."/>
            <person name="Gabaldon T."/>
            <person name="Lehrach H."/>
            <person name="Weisshaar B."/>
            <person name="Himmelbauer H."/>
        </authorList>
    </citation>
    <scope>NUCLEOTIDE SEQUENCE [LARGE SCALE GENOMIC DNA]</scope>
    <source>
        <tissue evidence="1">Taproot</tissue>
    </source>
</reference>
<dbReference type="Proteomes" id="UP000035740">
    <property type="component" value="Unassembled WGS sequence"/>
</dbReference>
<evidence type="ECO:0000313" key="2">
    <source>
        <dbReference type="Proteomes" id="UP000035740"/>
    </source>
</evidence>
<name>A0A0J8AZT0_BETVV</name>
<organism evidence="1 2">
    <name type="scientific">Beta vulgaris subsp. vulgaris</name>
    <name type="common">Beet</name>
    <dbReference type="NCBI Taxonomy" id="3555"/>
    <lineage>
        <taxon>Eukaryota</taxon>
        <taxon>Viridiplantae</taxon>
        <taxon>Streptophyta</taxon>
        <taxon>Embryophyta</taxon>
        <taxon>Tracheophyta</taxon>
        <taxon>Spermatophyta</taxon>
        <taxon>Magnoliopsida</taxon>
        <taxon>eudicotyledons</taxon>
        <taxon>Gunneridae</taxon>
        <taxon>Pentapetalae</taxon>
        <taxon>Caryophyllales</taxon>
        <taxon>Chenopodiaceae</taxon>
        <taxon>Betoideae</taxon>
        <taxon>Beta</taxon>
    </lineage>
</organism>
<accession>A0A0J8AZT0</accession>
<dbReference type="Gramene" id="KMS94274">
    <property type="protein sequence ID" value="KMS94274"/>
    <property type="gene ID" value="BVRB_023060"/>
</dbReference>
<dbReference type="InterPro" id="IPR036322">
    <property type="entry name" value="WD40_repeat_dom_sf"/>
</dbReference>
<proteinExistence type="predicted"/>